<organism evidence="1 2">
    <name type="scientific">Coemansia aciculifera</name>
    <dbReference type="NCBI Taxonomy" id="417176"/>
    <lineage>
        <taxon>Eukaryota</taxon>
        <taxon>Fungi</taxon>
        <taxon>Fungi incertae sedis</taxon>
        <taxon>Zoopagomycota</taxon>
        <taxon>Kickxellomycotina</taxon>
        <taxon>Kickxellomycetes</taxon>
        <taxon>Kickxellales</taxon>
        <taxon>Kickxellaceae</taxon>
        <taxon>Coemansia</taxon>
    </lineage>
</organism>
<proteinExistence type="predicted"/>
<sequence>MSEELSASASNITAETEVQRRRRMRQERILNRGGDRLGRIKDTLGAAQEEEDKIALGVVGGHELKTEAHVAGISLDLLDEASAAKPLRRRAGNLGRKARLEAGDMSSDSGPRIAPTSGEESSVPVITPTDTDVAEEAIADPGADVLSAGPFMSTRRFSAVGLSRAIVKLIPVLGVFVYGINREARYERFVGYNKDDVHAKWTGLLAARPDSRLEEWASGNHLFWYLLVLELVIYGAYFLLSDESARPRQTTSLLAHIPGIPSWSFVLLSAGNRIADSLSVLLFLTAFSILLT</sequence>
<dbReference type="Proteomes" id="UP001139981">
    <property type="component" value="Unassembled WGS sequence"/>
</dbReference>
<evidence type="ECO:0000313" key="2">
    <source>
        <dbReference type="Proteomes" id="UP001139981"/>
    </source>
</evidence>
<protein>
    <submittedName>
        <fullName evidence="1">Uncharacterized protein</fullName>
    </submittedName>
</protein>
<gene>
    <name evidence="1" type="ORF">IWW38_000308</name>
</gene>
<name>A0ACC1MBK6_9FUNG</name>
<accession>A0ACC1MBK6</accession>
<evidence type="ECO:0000313" key="1">
    <source>
        <dbReference type="EMBL" id="KAJ2900933.1"/>
    </source>
</evidence>
<reference evidence="1" key="1">
    <citation type="submission" date="2022-07" db="EMBL/GenBank/DDBJ databases">
        <title>Phylogenomic reconstructions and comparative analyses of Kickxellomycotina fungi.</title>
        <authorList>
            <person name="Reynolds N.K."/>
            <person name="Stajich J.E."/>
            <person name="Barry K."/>
            <person name="Grigoriev I.V."/>
            <person name="Crous P."/>
            <person name="Smith M.E."/>
        </authorList>
    </citation>
    <scope>NUCLEOTIDE SEQUENCE</scope>
    <source>
        <strain evidence="1">CBS 190363</strain>
    </source>
</reference>
<keyword evidence="2" id="KW-1185">Reference proteome</keyword>
<comment type="caution">
    <text evidence="1">The sequence shown here is derived from an EMBL/GenBank/DDBJ whole genome shotgun (WGS) entry which is preliminary data.</text>
</comment>
<dbReference type="EMBL" id="JANBVB010000002">
    <property type="protein sequence ID" value="KAJ2900933.1"/>
    <property type="molecule type" value="Genomic_DNA"/>
</dbReference>